<dbReference type="Pfam" id="PF00378">
    <property type="entry name" value="ECH_1"/>
    <property type="match status" value="1"/>
</dbReference>
<evidence type="ECO:0000259" key="10">
    <source>
        <dbReference type="PROSITE" id="PS50991"/>
    </source>
</evidence>
<dbReference type="PANTHER" id="PTHR42738:SF17">
    <property type="entry name" value="HYDROXYMETHYLGLUTARYL-COA LYASE"/>
    <property type="match status" value="1"/>
</dbReference>
<dbReference type="AlphaFoldDB" id="A0A9P4IN29"/>
<dbReference type="InterPro" id="IPR018376">
    <property type="entry name" value="Enoyl-CoA_hyd/isom_CS"/>
</dbReference>
<evidence type="ECO:0000313" key="11">
    <source>
        <dbReference type="EMBL" id="KAF2102484.1"/>
    </source>
</evidence>
<dbReference type="CDD" id="cd06558">
    <property type="entry name" value="crotonase-like"/>
    <property type="match status" value="1"/>
</dbReference>
<dbReference type="PROSITE" id="PS50991">
    <property type="entry name" value="PYR_CT"/>
    <property type="match status" value="1"/>
</dbReference>
<dbReference type="SUPFAM" id="SSF52096">
    <property type="entry name" value="ClpP/crotonase"/>
    <property type="match status" value="1"/>
</dbReference>
<dbReference type="InterPro" id="IPR000891">
    <property type="entry name" value="PYR_CT"/>
</dbReference>
<dbReference type="EC" id="4.1.3.4" evidence="4"/>
<dbReference type="Gene3D" id="3.90.226.10">
    <property type="entry name" value="2-enoyl-CoA Hydratase, Chain A, domain 1"/>
    <property type="match status" value="1"/>
</dbReference>
<keyword evidence="6" id="KW-0843">Virulence</keyword>
<reference evidence="11" key="1">
    <citation type="journal article" date="2020" name="Stud. Mycol.">
        <title>101 Dothideomycetes genomes: a test case for predicting lifestyles and emergence of pathogens.</title>
        <authorList>
            <person name="Haridas S."/>
            <person name="Albert R."/>
            <person name="Binder M."/>
            <person name="Bloem J."/>
            <person name="Labutti K."/>
            <person name="Salamov A."/>
            <person name="Andreopoulos B."/>
            <person name="Baker S."/>
            <person name="Barry K."/>
            <person name="Bills G."/>
            <person name="Bluhm B."/>
            <person name="Cannon C."/>
            <person name="Castanera R."/>
            <person name="Culley D."/>
            <person name="Daum C."/>
            <person name="Ezra D."/>
            <person name="Gonzalez J."/>
            <person name="Henrissat B."/>
            <person name="Kuo A."/>
            <person name="Liang C."/>
            <person name="Lipzen A."/>
            <person name="Lutzoni F."/>
            <person name="Magnuson J."/>
            <person name="Mondo S."/>
            <person name="Nolan M."/>
            <person name="Ohm R."/>
            <person name="Pangilinan J."/>
            <person name="Park H.-J."/>
            <person name="Ramirez L."/>
            <person name="Alfaro M."/>
            <person name="Sun H."/>
            <person name="Tritt A."/>
            <person name="Yoshinaga Y."/>
            <person name="Zwiers L.-H."/>
            <person name="Turgeon B."/>
            <person name="Goodwin S."/>
            <person name="Spatafora J."/>
            <person name="Crous P."/>
            <person name="Grigoriev I."/>
        </authorList>
    </citation>
    <scope>NUCLEOTIDE SEQUENCE</scope>
    <source>
        <strain evidence="11">CBS 133067</strain>
    </source>
</reference>
<dbReference type="GO" id="GO:0046872">
    <property type="term" value="F:metal ion binding"/>
    <property type="evidence" value="ECO:0007669"/>
    <property type="project" value="UniProtKB-KW"/>
</dbReference>
<dbReference type="GO" id="GO:0004419">
    <property type="term" value="F:hydroxymethylglutaryl-CoA lyase activity"/>
    <property type="evidence" value="ECO:0007669"/>
    <property type="project" value="UniProtKB-EC"/>
</dbReference>
<dbReference type="FunFam" id="3.20.20.70:FF:000201">
    <property type="entry name" value="Hydroxymethylglutaryl-CoA lyase"/>
    <property type="match status" value="1"/>
</dbReference>
<evidence type="ECO:0000256" key="4">
    <source>
        <dbReference type="ARBA" id="ARBA00012910"/>
    </source>
</evidence>
<comment type="caution">
    <text evidence="11">The sequence shown here is derived from an EMBL/GenBank/DDBJ whole genome shotgun (WGS) entry which is preliminary data.</text>
</comment>
<evidence type="ECO:0000256" key="2">
    <source>
        <dbReference type="ARBA" id="ARBA00005143"/>
    </source>
</evidence>
<gene>
    <name evidence="11" type="ORF">NA57DRAFT_32408</name>
</gene>
<dbReference type="NCBIfam" id="NF004283">
    <property type="entry name" value="PRK05692.1"/>
    <property type="match status" value="1"/>
</dbReference>
<sequence>MADVKIVEVGPRDGLQNISQIVPTGTKIELIRKLARTELPVIEATSFVSPKWIPQLADGAGVLQSIQSVMTSRPKIQFPVLVPNVIGLEKANQNGAREVAVFVSATEGFSKKNINCSVAESLVRVRHVTKRAQELGIKVRGYEIRYVSCIFEDPYEGVTDSDQVVNVTQALLDAGCYEVSLGDTLGVGTPADVEKLFTKLLRTIPAAAVAGHFHDTYGQALANVVKAYELGIRTFDSSIAGLGGCPFAKGAKGNLSTEDLVYTLEKLGVSTGVNLNELVKIGTWISQQLGIPNGSRAGSAIAAKLFDSKPEPKSLSPPRIWQVLECTEDYRARRNGVNVEICLTRGENGNALTTAMIKALIRLFQSYSLDQSVFRIILCAEGKYFCTGMDLKGVSTAEEQFQNLRDLFDAIDECPKTTIAMINGPCFGGGVGLAIVCDIRLATSQATFTLSEVRLGLCPATISKYVIREWGISYTRAAMLTARPIKASELADLKILQEVVEDQAKLQATLEKLLQSLKLTAPGASKLSKDLVRVAYTDAGGSEQARVIKASFDKMMSAGSEHGYARSEFKKGIKEIDWEVRSQQSRSFKL</sequence>
<organism evidence="11 12">
    <name type="scientific">Rhizodiscina lignyota</name>
    <dbReference type="NCBI Taxonomy" id="1504668"/>
    <lineage>
        <taxon>Eukaryota</taxon>
        <taxon>Fungi</taxon>
        <taxon>Dikarya</taxon>
        <taxon>Ascomycota</taxon>
        <taxon>Pezizomycotina</taxon>
        <taxon>Dothideomycetes</taxon>
        <taxon>Pleosporomycetidae</taxon>
        <taxon>Aulographales</taxon>
        <taxon>Rhizodiscinaceae</taxon>
        <taxon>Rhizodiscina</taxon>
    </lineage>
</organism>
<keyword evidence="12" id="KW-1185">Reference proteome</keyword>
<keyword evidence="5" id="KW-0479">Metal-binding</keyword>
<comment type="pathway">
    <text evidence="2">Metabolic intermediate metabolism; (S)-3-hydroxy-3-methylglutaryl-CoA degradation; acetoacetate from (S)-3-hydroxy-3-methylglutaryl-CoA: step 1/1.</text>
</comment>
<feature type="domain" description="Pyruvate carboxyltransferase" evidence="10">
    <location>
        <begin position="4"/>
        <end position="279"/>
    </location>
</feature>
<dbReference type="CDD" id="cd07938">
    <property type="entry name" value="DRE_TIM_HMGL"/>
    <property type="match status" value="1"/>
</dbReference>
<dbReference type="InterPro" id="IPR029045">
    <property type="entry name" value="ClpP/crotonase-like_dom_sf"/>
</dbReference>
<evidence type="ECO:0000313" key="12">
    <source>
        <dbReference type="Proteomes" id="UP000799772"/>
    </source>
</evidence>
<dbReference type="EMBL" id="ML978122">
    <property type="protein sequence ID" value="KAF2102484.1"/>
    <property type="molecule type" value="Genomic_DNA"/>
</dbReference>
<evidence type="ECO:0000256" key="8">
    <source>
        <dbReference type="ARBA" id="ARBA00049877"/>
    </source>
</evidence>
<dbReference type="Proteomes" id="UP000799772">
    <property type="component" value="Unassembled WGS sequence"/>
</dbReference>
<dbReference type="Pfam" id="PF00682">
    <property type="entry name" value="HMGL-like"/>
    <property type="match status" value="1"/>
</dbReference>
<dbReference type="InterPro" id="IPR001753">
    <property type="entry name" value="Enoyl-CoA_hydra/iso"/>
</dbReference>
<evidence type="ECO:0000256" key="1">
    <source>
        <dbReference type="ARBA" id="ARBA00004685"/>
    </source>
</evidence>
<evidence type="ECO:0000256" key="7">
    <source>
        <dbReference type="ARBA" id="ARBA00023239"/>
    </source>
</evidence>
<dbReference type="OrthoDB" id="10253869at2759"/>
<dbReference type="InterPro" id="IPR043594">
    <property type="entry name" value="HMGL"/>
</dbReference>
<evidence type="ECO:0000256" key="9">
    <source>
        <dbReference type="RuleBase" id="RU003707"/>
    </source>
</evidence>
<accession>A0A9P4IN29</accession>
<dbReference type="InterPro" id="IPR013785">
    <property type="entry name" value="Aldolase_TIM"/>
</dbReference>
<evidence type="ECO:0000256" key="6">
    <source>
        <dbReference type="ARBA" id="ARBA00023026"/>
    </source>
</evidence>
<comment type="pathway">
    <text evidence="1">Mycotoxin biosynthesis.</text>
</comment>
<protein>
    <recommendedName>
        <fullName evidence="4">hydroxymethylglutaryl-CoA lyase</fullName>
        <ecNumber evidence="4">4.1.3.4</ecNumber>
    </recommendedName>
</protein>
<proteinExistence type="inferred from homology"/>
<keyword evidence="7" id="KW-0456">Lyase</keyword>
<dbReference type="PANTHER" id="PTHR42738">
    <property type="entry name" value="HYDROXYMETHYLGLUTARYL-COA LYASE"/>
    <property type="match status" value="1"/>
</dbReference>
<dbReference type="Gene3D" id="3.20.20.70">
    <property type="entry name" value="Aldolase class I"/>
    <property type="match status" value="1"/>
</dbReference>
<dbReference type="GO" id="GO:0046951">
    <property type="term" value="P:ketone body biosynthetic process"/>
    <property type="evidence" value="ECO:0007669"/>
    <property type="project" value="TreeGrafter"/>
</dbReference>
<comment type="similarity">
    <text evidence="9">Belongs to the enoyl-CoA hydratase/isomerase family.</text>
</comment>
<name>A0A9P4IN29_9PEZI</name>
<dbReference type="PROSITE" id="PS00166">
    <property type="entry name" value="ENOYL_COA_HYDRATASE"/>
    <property type="match status" value="1"/>
</dbReference>
<comment type="similarity">
    <text evidence="3">Belongs to the HMG-CoA lyase family.</text>
</comment>
<evidence type="ECO:0000256" key="3">
    <source>
        <dbReference type="ARBA" id="ARBA00009405"/>
    </source>
</evidence>
<dbReference type="GO" id="GO:0006552">
    <property type="term" value="P:L-leucine catabolic process"/>
    <property type="evidence" value="ECO:0007669"/>
    <property type="project" value="TreeGrafter"/>
</dbReference>
<evidence type="ECO:0000256" key="5">
    <source>
        <dbReference type="ARBA" id="ARBA00022723"/>
    </source>
</evidence>
<comment type="catalytic activity">
    <reaction evidence="8">
        <text>(3S)-3-hydroxy-3-methylglutaryl-CoA = acetoacetate + acetyl-CoA</text>
        <dbReference type="Rhea" id="RHEA:24404"/>
        <dbReference type="ChEBI" id="CHEBI:13705"/>
        <dbReference type="ChEBI" id="CHEBI:43074"/>
        <dbReference type="ChEBI" id="CHEBI:57288"/>
        <dbReference type="EC" id="4.1.3.4"/>
    </reaction>
</comment>
<dbReference type="SUPFAM" id="SSF51569">
    <property type="entry name" value="Aldolase"/>
    <property type="match status" value="1"/>
</dbReference>